<dbReference type="OrthoDB" id="166547at2"/>
<proteinExistence type="predicted"/>
<evidence type="ECO:0000313" key="3">
    <source>
        <dbReference type="Proteomes" id="UP000198604"/>
    </source>
</evidence>
<keyword evidence="1" id="KW-1133">Transmembrane helix</keyword>
<dbReference type="RefSeq" id="WP_093649876.1">
    <property type="nucleotide sequence ID" value="NZ_CTEN01000001.1"/>
</dbReference>
<dbReference type="AlphaFoldDB" id="A0A0E4CS33"/>
<feature type="transmembrane region" description="Helical" evidence="1">
    <location>
        <begin position="110"/>
        <end position="131"/>
    </location>
</feature>
<accession>A0A0E4CS33</accession>
<dbReference type="Pfam" id="PF09945">
    <property type="entry name" value="DUF2177"/>
    <property type="match status" value="1"/>
</dbReference>
<keyword evidence="1" id="KW-0472">Membrane</keyword>
<dbReference type="EMBL" id="CTEN01000001">
    <property type="protein sequence ID" value="CQR24183.1"/>
    <property type="molecule type" value="Genomic_DNA"/>
</dbReference>
<reference evidence="3" key="1">
    <citation type="submission" date="2015-03" db="EMBL/GenBank/DDBJ databases">
        <authorList>
            <person name="Urmite Genomes"/>
        </authorList>
    </citation>
    <scope>NUCLEOTIDE SEQUENCE [LARGE SCALE GENOMIC DNA]</scope>
    <source>
        <strain evidence="3">FF10</strain>
    </source>
</reference>
<evidence type="ECO:0000313" key="2">
    <source>
        <dbReference type="EMBL" id="CQR24183.1"/>
    </source>
</evidence>
<dbReference type="Proteomes" id="UP000198604">
    <property type="component" value="Unassembled WGS sequence"/>
</dbReference>
<name>A0A0E4CS33_9STRE</name>
<protein>
    <recommendedName>
        <fullName evidence="4">Integral membrane protein</fullName>
    </recommendedName>
</protein>
<feature type="transmembrane region" description="Helical" evidence="1">
    <location>
        <begin position="72"/>
        <end position="90"/>
    </location>
</feature>
<evidence type="ECO:0000256" key="1">
    <source>
        <dbReference type="SAM" id="Phobius"/>
    </source>
</evidence>
<dbReference type="STRING" id="1608583.BN1356_00544"/>
<sequence>MSLLKTYGLAFVIFFAIDLFWLVFVANRFYKESIGHLMADQTNWPAALIFYILFIGGLVFFAIQPGLERNSWTYALMAGALFGLMTYATYDLTNLATLRDWPLKMTIIDLIWGTSLNGLTAGLTTLLIQYLNRK</sequence>
<dbReference type="InterPro" id="IPR018687">
    <property type="entry name" value="DUF2177_membr"/>
</dbReference>
<keyword evidence="3" id="KW-1185">Reference proteome</keyword>
<feature type="transmembrane region" description="Helical" evidence="1">
    <location>
        <begin position="44"/>
        <end position="63"/>
    </location>
</feature>
<evidence type="ECO:0008006" key="4">
    <source>
        <dbReference type="Google" id="ProtNLM"/>
    </source>
</evidence>
<organism evidence="2 3">
    <name type="scientific">Streptococcus varani</name>
    <dbReference type="NCBI Taxonomy" id="1608583"/>
    <lineage>
        <taxon>Bacteria</taxon>
        <taxon>Bacillati</taxon>
        <taxon>Bacillota</taxon>
        <taxon>Bacilli</taxon>
        <taxon>Lactobacillales</taxon>
        <taxon>Streptococcaceae</taxon>
        <taxon>Streptococcus</taxon>
    </lineage>
</organism>
<gene>
    <name evidence="2" type="ORF">BN1356_00544</name>
</gene>
<feature type="transmembrane region" description="Helical" evidence="1">
    <location>
        <begin position="7"/>
        <end position="24"/>
    </location>
</feature>
<keyword evidence="1" id="KW-0812">Transmembrane</keyword>